<keyword evidence="2" id="KW-1185">Reference proteome</keyword>
<evidence type="ECO:0000313" key="2">
    <source>
        <dbReference type="Proteomes" id="UP000464314"/>
    </source>
</evidence>
<dbReference type="SUPFAM" id="SSF55874">
    <property type="entry name" value="ATPase domain of HSP90 chaperone/DNA topoisomerase II/histidine kinase"/>
    <property type="match status" value="1"/>
</dbReference>
<organism evidence="1 2">
    <name type="scientific">Anaerocolumna sedimenticola</name>
    <dbReference type="NCBI Taxonomy" id="2696063"/>
    <lineage>
        <taxon>Bacteria</taxon>
        <taxon>Bacillati</taxon>
        <taxon>Bacillota</taxon>
        <taxon>Clostridia</taxon>
        <taxon>Lachnospirales</taxon>
        <taxon>Lachnospiraceae</taxon>
        <taxon>Anaerocolumna</taxon>
    </lineage>
</organism>
<dbReference type="AlphaFoldDB" id="A0A6P1TPL4"/>
<dbReference type="KEGG" id="anr:Ana3638_20845"/>
<protein>
    <recommendedName>
        <fullName evidence="3">Histidine kinase domain-containing protein</fullName>
    </recommendedName>
</protein>
<dbReference type="EMBL" id="CP048000">
    <property type="protein sequence ID" value="QHQ62924.1"/>
    <property type="molecule type" value="Genomic_DNA"/>
</dbReference>
<dbReference type="InterPro" id="IPR036890">
    <property type="entry name" value="HATPase_C_sf"/>
</dbReference>
<dbReference type="Gene3D" id="3.30.565.10">
    <property type="entry name" value="Histidine kinase-like ATPase, C-terminal domain"/>
    <property type="match status" value="1"/>
</dbReference>
<sequence length="462" mass="53126">MSEFFYKFTPWDSMTEINHRNHKEKDIILKEQIFDEETKKKIFKEIKLSPYDIGEIQIYFYAYSFESNILKLEIDDKQGFKDYVSANSGVKVYRDGLRIYDYGEKSNDWLGLDIRRVNRPGITISNNQLIGYVMLNRSQSSALVEKSNREGFVENEAYEAFEKAVLFALQQFEIQRNIDKSNLNDKYVSKRVKEPVIRRLSDLRETIETKVKDDSLKLDLNREIARIEDEYNDMIETFIKSANAGISLGVAIHEIDKVVDELNRSLDSRSNQALDHAQDLAKRLTELVKGYSMLLRSKDTGIYDIKAIIKQALFNVDFRLKAHGIQLISNIEQYQSSKLKCSRSISIGAITNLIDNSIWWLGYKEIENKKIYVGLTNEMANYDTIIVADNGIGYTIPTEDAIKPFIHGRPTGAGVGLGLFVANQCMENQGGELLFPEFYDFDLPQDFKHGAITALAFRRKAK</sequence>
<evidence type="ECO:0008006" key="3">
    <source>
        <dbReference type="Google" id="ProtNLM"/>
    </source>
</evidence>
<accession>A0A6P1TPL4</accession>
<dbReference type="RefSeq" id="WP_161839746.1">
    <property type="nucleotide sequence ID" value="NZ_CP048000.1"/>
</dbReference>
<name>A0A6P1TPL4_9FIRM</name>
<gene>
    <name evidence="1" type="ORF">Ana3638_20845</name>
</gene>
<evidence type="ECO:0000313" key="1">
    <source>
        <dbReference type="EMBL" id="QHQ62924.1"/>
    </source>
</evidence>
<proteinExistence type="predicted"/>
<dbReference type="Proteomes" id="UP000464314">
    <property type="component" value="Chromosome"/>
</dbReference>
<reference evidence="1 2" key="1">
    <citation type="submission" date="2020-01" db="EMBL/GenBank/DDBJ databases">
        <title>Genome analysis of Anaerocolumna sp. CBA3638.</title>
        <authorList>
            <person name="Kim J."/>
            <person name="Roh S.W."/>
        </authorList>
    </citation>
    <scope>NUCLEOTIDE SEQUENCE [LARGE SCALE GENOMIC DNA]</scope>
    <source>
        <strain evidence="1 2">CBA3638</strain>
    </source>
</reference>